<name>A0A8S3YWX5_9EUPU</name>
<dbReference type="EMBL" id="CAJHNH020000824">
    <property type="protein sequence ID" value="CAG5120062.1"/>
    <property type="molecule type" value="Genomic_DNA"/>
</dbReference>
<protein>
    <submittedName>
        <fullName evidence="1">Uncharacterized protein</fullName>
    </submittedName>
</protein>
<reference evidence="1" key="1">
    <citation type="submission" date="2021-04" db="EMBL/GenBank/DDBJ databases">
        <authorList>
            <consortium name="Molecular Ecology Group"/>
        </authorList>
    </citation>
    <scope>NUCLEOTIDE SEQUENCE</scope>
</reference>
<keyword evidence="2" id="KW-1185">Reference proteome</keyword>
<evidence type="ECO:0000313" key="2">
    <source>
        <dbReference type="Proteomes" id="UP000678393"/>
    </source>
</evidence>
<gene>
    <name evidence="1" type="ORF">CUNI_LOCUS5620</name>
</gene>
<accession>A0A8S3YWX5</accession>
<dbReference type="OrthoDB" id="6040087at2759"/>
<dbReference type="Proteomes" id="UP000678393">
    <property type="component" value="Unassembled WGS sequence"/>
</dbReference>
<organism evidence="1 2">
    <name type="scientific">Candidula unifasciata</name>
    <dbReference type="NCBI Taxonomy" id="100452"/>
    <lineage>
        <taxon>Eukaryota</taxon>
        <taxon>Metazoa</taxon>
        <taxon>Spiralia</taxon>
        <taxon>Lophotrochozoa</taxon>
        <taxon>Mollusca</taxon>
        <taxon>Gastropoda</taxon>
        <taxon>Heterobranchia</taxon>
        <taxon>Euthyneura</taxon>
        <taxon>Panpulmonata</taxon>
        <taxon>Eupulmonata</taxon>
        <taxon>Stylommatophora</taxon>
        <taxon>Helicina</taxon>
        <taxon>Helicoidea</taxon>
        <taxon>Geomitridae</taxon>
        <taxon>Candidula</taxon>
    </lineage>
</organism>
<dbReference type="AlphaFoldDB" id="A0A8S3YWX5"/>
<feature type="non-terminal residue" evidence="1">
    <location>
        <position position="160"/>
    </location>
</feature>
<proteinExistence type="predicted"/>
<comment type="caution">
    <text evidence="1">The sequence shown here is derived from an EMBL/GenBank/DDBJ whole genome shotgun (WGS) entry which is preliminary data.</text>
</comment>
<sequence>CRHFYCLFHRLKRRHVASPQDVQLLRLNLSSVNKVIDIDLQEGSLYSWHMFVSVVRGQATIEVGIYINANCISILKERQISTTSQIVDWVINRWNIIRQVYRNTSRIGADMDVKIKRLEIWSKNPAYFDGSEPKPTIRTHLNTFCEKSPEDGMDHKMIYT</sequence>
<feature type="non-terminal residue" evidence="1">
    <location>
        <position position="1"/>
    </location>
</feature>
<evidence type="ECO:0000313" key="1">
    <source>
        <dbReference type="EMBL" id="CAG5120062.1"/>
    </source>
</evidence>